<keyword evidence="2" id="KW-0378">Hydrolase</keyword>
<dbReference type="InterPro" id="IPR006683">
    <property type="entry name" value="Thioestr_dom"/>
</dbReference>
<reference evidence="4" key="1">
    <citation type="submission" date="2018-06" db="EMBL/GenBank/DDBJ databases">
        <authorList>
            <person name="Zhirakovskaya E."/>
        </authorList>
    </citation>
    <scope>NUCLEOTIDE SEQUENCE</scope>
</reference>
<gene>
    <name evidence="4" type="ORF">MNBD_ALPHA05-1312</name>
</gene>
<dbReference type="GO" id="GO:0047617">
    <property type="term" value="F:fatty acyl-CoA hydrolase activity"/>
    <property type="evidence" value="ECO:0007669"/>
    <property type="project" value="InterPro"/>
</dbReference>
<sequence length="142" mass="15276">MTDEQTLLKAKPAPEGWELQSHPQTFSGHAGPFYFREEGAPPGVGFFSEPHHANLGGIVHGGALMTLADMSLFDIFFRANGRVPALTMTMNAEFLSPAPLGEFITATGEVMKAGRKTVFVRGVVSAKEKPVLSFSGVLKRLS</sequence>
<evidence type="ECO:0000259" key="3">
    <source>
        <dbReference type="Pfam" id="PF03061"/>
    </source>
</evidence>
<dbReference type="CDD" id="cd03443">
    <property type="entry name" value="PaaI_thioesterase"/>
    <property type="match status" value="1"/>
</dbReference>
<evidence type="ECO:0000313" key="4">
    <source>
        <dbReference type="EMBL" id="VAW05919.1"/>
    </source>
</evidence>
<dbReference type="Gene3D" id="3.10.129.10">
    <property type="entry name" value="Hotdog Thioesterase"/>
    <property type="match status" value="1"/>
</dbReference>
<dbReference type="AlphaFoldDB" id="A0A3B0T0M8"/>
<dbReference type="Pfam" id="PF03061">
    <property type="entry name" value="4HBT"/>
    <property type="match status" value="1"/>
</dbReference>
<dbReference type="InterPro" id="IPR029069">
    <property type="entry name" value="HotDog_dom_sf"/>
</dbReference>
<feature type="domain" description="Thioesterase" evidence="3">
    <location>
        <begin position="56"/>
        <end position="129"/>
    </location>
</feature>
<comment type="similarity">
    <text evidence="1">Belongs to the thioesterase PaaI family.</text>
</comment>
<protein>
    <recommendedName>
        <fullName evidence="3">Thioesterase domain-containing protein</fullName>
    </recommendedName>
</protein>
<evidence type="ECO:0000256" key="1">
    <source>
        <dbReference type="ARBA" id="ARBA00008324"/>
    </source>
</evidence>
<proteinExistence type="inferred from homology"/>
<name>A0A3B0T0M8_9ZZZZ</name>
<dbReference type="InterPro" id="IPR039298">
    <property type="entry name" value="ACOT13"/>
</dbReference>
<accession>A0A3B0T0M8</accession>
<organism evidence="4">
    <name type="scientific">hydrothermal vent metagenome</name>
    <dbReference type="NCBI Taxonomy" id="652676"/>
    <lineage>
        <taxon>unclassified sequences</taxon>
        <taxon>metagenomes</taxon>
        <taxon>ecological metagenomes</taxon>
    </lineage>
</organism>
<dbReference type="PANTHER" id="PTHR21660">
    <property type="entry name" value="THIOESTERASE SUPERFAMILY MEMBER-RELATED"/>
    <property type="match status" value="1"/>
</dbReference>
<dbReference type="PANTHER" id="PTHR21660:SF1">
    <property type="entry name" value="ACYL-COENZYME A THIOESTERASE 13"/>
    <property type="match status" value="1"/>
</dbReference>
<dbReference type="SUPFAM" id="SSF54637">
    <property type="entry name" value="Thioesterase/thiol ester dehydrase-isomerase"/>
    <property type="match status" value="1"/>
</dbReference>
<dbReference type="EMBL" id="UOEH01000492">
    <property type="protein sequence ID" value="VAW05919.1"/>
    <property type="molecule type" value="Genomic_DNA"/>
</dbReference>
<evidence type="ECO:0000256" key="2">
    <source>
        <dbReference type="ARBA" id="ARBA00022801"/>
    </source>
</evidence>